<protein>
    <submittedName>
        <fullName evidence="17">Carboxypeptidase B</fullName>
    </submittedName>
</protein>
<sequence length="442" mass="49822">MKYTVIMKTTLWIVCLAIVAVHGRPESKERRYDGHQVLKVFPNLLENFKNIEALGDKYNLDFWNHPKHQNGTYDIHVTPEEVTDVMAELKQLGANANVWINDIQSLIEESRPSDRQKRATSTMSMNHYHSYAEINAFLNSIVASNNNTHLYKLGSSGQGRSINLIRFSTGTTSSGAHKKSIFMDGGIHAREWIAPAVVLYMIDQLANNPNSDPDIANLMDKFDWYLVPLVNPDGYEYTRSSDRMWRKNMASSYGTHHSSFRGCGSDEMGVDLNRNFAYHWNPANGGSYDQCEETYAGPHALSEPETQAMAHALDSVSNHTLVYLNIHSYGQYWIYPWGYTSHLPADASDLDHLGRVAASAIYHTHRHRYTVGEDTVVLYSAAGGADDYAKGHSGIKYAYTVELGDTGHYGFILPERYIQPSGQEIWAGVKAMAHELIREYSL</sequence>
<evidence type="ECO:0000313" key="18">
    <source>
        <dbReference type="Proteomes" id="UP000242188"/>
    </source>
</evidence>
<keyword evidence="10" id="KW-0862">Zinc</keyword>
<dbReference type="GO" id="GO:0005615">
    <property type="term" value="C:extracellular space"/>
    <property type="evidence" value="ECO:0007669"/>
    <property type="project" value="TreeGrafter"/>
</dbReference>
<evidence type="ECO:0000256" key="2">
    <source>
        <dbReference type="ARBA" id="ARBA00004613"/>
    </source>
</evidence>
<dbReference type="OrthoDB" id="3626597at2759"/>
<evidence type="ECO:0000256" key="1">
    <source>
        <dbReference type="ARBA" id="ARBA00001947"/>
    </source>
</evidence>
<keyword evidence="18" id="KW-1185">Reference proteome</keyword>
<evidence type="ECO:0000256" key="10">
    <source>
        <dbReference type="ARBA" id="ARBA00022833"/>
    </source>
</evidence>
<evidence type="ECO:0000256" key="14">
    <source>
        <dbReference type="PROSITE-ProRule" id="PRU01379"/>
    </source>
</evidence>
<dbReference type="GO" id="GO:0006508">
    <property type="term" value="P:proteolysis"/>
    <property type="evidence" value="ECO:0007669"/>
    <property type="project" value="UniProtKB-KW"/>
</dbReference>
<dbReference type="EMBL" id="NEDP02000210">
    <property type="protein sequence ID" value="OWF56396.1"/>
    <property type="molecule type" value="Genomic_DNA"/>
</dbReference>
<comment type="subcellular location">
    <subcellularLocation>
        <location evidence="2">Secreted</location>
    </subcellularLocation>
</comment>
<dbReference type="PROSITE" id="PS52035">
    <property type="entry name" value="PEPTIDASE_M14"/>
    <property type="match status" value="1"/>
</dbReference>
<dbReference type="Gene3D" id="3.40.630.10">
    <property type="entry name" value="Zn peptidases"/>
    <property type="match status" value="1"/>
</dbReference>
<dbReference type="InterPro" id="IPR003146">
    <property type="entry name" value="M14A_act_pep"/>
</dbReference>
<dbReference type="Pfam" id="PF00246">
    <property type="entry name" value="Peptidase_M14"/>
    <property type="match status" value="1"/>
</dbReference>
<feature type="domain" description="Peptidase M14" evidence="16">
    <location>
        <begin position="127"/>
        <end position="436"/>
    </location>
</feature>
<evidence type="ECO:0000313" key="17">
    <source>
        <dbReference type="EMBL" id="OWF56396.1"/>
    </source>
</evidence>
<dbReference type="AlphaFoldDB" id="A0A210R655"/>
<feature type="chain" id="PRO_5012532750" evidence="15">
    <location>
        <begin position="24"/>
        <end position="442"/>
    </location>
</feature>
<dbReference type="CDD" id="cd03860">
    <property type="entry name" value="M14_CP_A-B_like"/>
    <property type="match status" value="1"/>
</dbReference>
<dbReference type="Proteomes" id="UP000242188">
    <property type="component" value="Unassembled WGS sequence"/>
</dbReference>
<dbReference type="SUPFAM" id="SSF53187">
    <property type="entry name" value="Zn-dependent exopeptidases"/>
    <property type="match status" value="1"/>
</dbReference>
<evidence type="ECO:0000256" key="3">
    <source>
        <dbReference type="ARBA" id="ARBA00005988"/>
    </source>
</evidence>
<evidence type="ECO:0000256" key="11">
    <source>
        <dbReference type="ARBA" id="ARBA00023049"/>
    </source>
</evidence>
<evidence type="ECO:0000256" key="6">
    <source>
        <dbReference type="ARBA" id="ARBA00022670"/>
    </source>
</evidence>
<evidence type="ECO:0000256" key="13">
    <source>
        <dbReference type="ARBA" id="ARBA00057299"/>
    </source>
</evidence>
<dbReference type="InterPro" id="IPR036990">
    <property type="entry name" value="M14A-like_propep"/>
</dbReference>
<reference evidence="17 18" key="1">
    <citation type="journal article" date="2017" name="Nat. Ecol. Evol.">
        <title>Scallop genome provides insights into evolution of bilaterian karyotype and development.</title>
        <authorList>
            <person name="Wang S."/>
            <person name="Zhang J."/>
            <person name="Jiao W."/>
            <person name="Li J."/>
            <person name="Xun X."/>
            <person name="Sun Y."/>
            <person name="Guo X."/>
            <person name="Huan P."/>
            <person name="Dong B."/>
            <person name="Zhang L."/>
            <person name="Hu X."/>
            <person name="Sun X."/>
            <person name="Wang J."/>
            <person name="Zhao C."/>
            <person name="Wang Y."/>
            <person name="Wang D."/>
            <person name="Huang X."/>
            <person name="Wang R."/>
            <person name="Lv J."/>
            <person name="Li Y."/>
            <person name="Zhang Z."/>
            <person name="Liu B."/>
            <person name="Lu W."/>
            <person name="Hui Y."/>
            <person name="Liang J."/>
            <person name="Zhou Z."/>
            <person name="Hou R."/>
            <person name="Li X."/>
            <person name="Liu Y."/>
            <person name="Li H."/>
            <person name="Ning X."/>
            <person name="Lin Y."/>
            <person name="Zhao L."/>
            <person name="Xing Q."/>
            <person name="Dou J."/>
            <person name="Li Y."/>
            <person name="Mao J."/>
            <person name="Guo H."/>
            <person name="Dou H."/>
            <person name="Li T."/>
            <person name="Mu C."/>
            <person name="Jiang W."/>
            <person name="Fu Q."/>
            <person name="Fu X."/>
            <person name="Miao Y."/>
            <person name="Liu J."/>
            <person name="Yu Q."/>
            <person name="Li R."/>
            <person name="Liao H."/>
            <person name="Li X."/>
            <person name="Kong Y."/>
            <person name="Jiang Z."/>
            <person name="Chourrout D."/>
            <person name="Li R."/>
            <person name="Bao Z."/>
        </authorList>
    </citation>
    <scope>NUCLEOTIDE SEQUENCE [LARGE SCALE GENOMIC DNA]</scope>
    <source>
        <strain evidence="17 18">PY_sf001</strain>
    </source>
</reference>
<keyword evidence="12" id="KW-1015">Disulfide bond</keyword>
<dbReference type="InterPro" id="IPR000834">
    <property type="entry name" value="Peptidase_M14"/>
</dbReference>
<keyword evidence="9" id="KW-0378">Hydrolase</keyword>
<dbReference type="PANTHER" id="PTHR11705">
    <property type="entry name" value="PROTEASE FAMILY M14 CARBOXYPEPTIDASE A,B"/>
    <property type="match status" value="1"/>
</dbReference>
<keyword evidence="5 17" id="KW-0121">Carboxypeptidase</keyword>
<keyword evidence="7" id="KW-0479">Metal-binding</keyword>
<evidence type="ECO:0000256" key="4">
    <source>
        <dbReference type="ARBA" id="ARBA00022525"/>
    </source>
</evidence>
<name>A0A210R655_MIZYE</name>
<dbReference type="Gene3D" id="3.30.70.340">
    <property type="entry name" value="Metallocarboxypeptidase-like"/>
    <property type="match status" value="1"/>
</dbReference>
<dbReference type="PROSITE" id="PS00132">
    <property type="entry name" value="CARBOXYPEPT_ZN_1"/>
    <property type="match status" value="1"/>
</dbReference>
<comment type="function">
    <text evidence="13">Involved in the digestion of the blood meal.</text>
</comment>
<keyword evidence="11" id="KW-0482">Metalloprotease</keyword>
<dbReference type="PANTHER" id="PTHR11705:SF91">
    <property type="entry name" value="FI01817P-RELATED"/>
    <property type="match status" value="1"/>
</dbReference>
<dbReference type="InterPro" id="IPR057246">
    <property type="entry name" value="CARBOXYPEPT_ZN_1"/>
</dbReference>
<comment type="similarity">
    <text evidence="3 14">Belongs to the peptidase M14 family.</text>
</comment>
<evidence type="ECO:0000256" key="15">
    <source>
        <dbReference type="SAM" id="SignalP"/>
    </source>
</evidence>
<feature type="active site" description="Proton donor/acceptor" evidence="14">
    <location>
        <position position="402"/>
    </location>
</feature>
<dbReference type="GO" id="GO:0004181">
    <property type="term" value="F:metallocarboxypeptidase activity"/>
    <property type="evidence" value="ECO:0007669"/>
    <property type="project" value="InterPro"/>
</dbReference>
<organism evidence="17 18">
    <name type="scientific">Mizuhopecten yessoensis</name>
    <name type="common">Japanese scallop</name>
    <name type="synonym">Patinopecten yessoensis</name>
    <dbReference type="NCBI Taxonomy" id="6573"/>
    <lineage>
        <taxon>Eukaryota</taxon>
        <taxon>Metazoa</taxon>
        <taxon>Spiralia</taxon>
        <taxon>Lophotrochozoa</taxon>
        <taxon>Mollusca</taxon>
        <taxon>Bivalvia</taxon>
        <taxon>Autobranchia</taxon>
        <taxon>Pteriomorphia</taxon>
        <taxon>Pectinida</taxon>
        <taxon>Pectinoidea</taxon>
        <taxon>Pectinidae</taxon>
        <taxon>Mizuhopecten</taxon>
    </lineage>
</organism>
<keyword evidence="4" id="KW-0964">Secreted</keyword>
<dbReference type="PRINTS" id="PR00765">
    <property type="entry name" value="CRBOXYPTASEA"/>
</dbReference>
<evidence type="ECO:0000259" key="16">
    <source>
        <dbReference type="PROSITE" id="PS52035"/>
    </source>
</evidence>
<comment type="caution">
    <text evidence="17">The sequence shown here is derived from an EMBL/GenBank/DDBJ whole genome shotgun (WGS) entry which is preliminary data.</text>
</comment>
<dbReference type="SMART" id="SM00631">
    <property type="entry name" value="Zn_pept"/>
    <property type="match status" value="1"/>
</dbReference>
<dbReference type="Pfam" id="PF02244">
    <property type="entry name" value="Propep_M14"/>
    <property type="match status" value="1"/>
</dbReference>
<proteinExistence type="inferred from homology"/>
<evidence type="ECO:0000256" key="12">
    <source>
        <dbReference type="ARBA" id="ARBA00023157"/>
    </source>
</evidence>
<keyword evidence="6" id="KW-0645">Protease</keyword>
<evidence type="ECO:0000256" key="8">
    <source>
        <dbReference type="ARBA" id="ARBA00022729"/>
    </source>
</evidence>
<dbReference type="FunFam" id="3.40.630.10:FF:000040">
    <property type="entry name" value="zinc carboxypeptidase"/>
    <property type="match status" value="1"/>
</dbReference>
<feature type="signal peptide" evidence="15">
    <location>
        <begin position="1"/>
        <end position="23"/>
    </location>
</feature>
<accession>A0A210R655</accession>
<comment type="cofactor">
    <cofactor evidence="1">
        <name>Zn(2+)</name>
        <dbReference type="ChEBI" id="CHEBI:29105"/>
    </cofactor>
</comment>
<evidence type="ECO:0000256" key="9">
    <source>
        <dbReference type="ARBA" id="ARBA00022801"/>
    </source>
</evidence>
<evidence type="ECO:0000256" key="7">
    <source>
        <dbReference type="ARBA" id="ARBA00022723"/>
    </source>
</evidence>
<dbReference type="SUPFAM" id="SSF54897">
    <property type="entry name" value="Protease propeptides/inhibitors"/>
    <property type="match status" value="1"/>
</dbReference>
<dbReference type="GO" id="GO:0008270">
    <property type="term" value="F:zinc ion binding"/>
    <property type="evidence" value="ECO:0007669"/>
    <property type="project" value="InterPro"/>
</dbReference>
<keyword evidence="8 15" id="KW-0732">Signal</keyword>
<dbReference type="FunFam" id="3.30.70.340:FF:000002">
    <property type="entry name" value="Carboxypeptidase A"/>
    <property type="match status" value="1"/>
</dbReference>
<evidence type="ECO:0000256" key="5">
    <source>
        <dbReference type="ARBA" id="ARBA00022645"/>
    </source>
</evidence>
<gene>
    <name evidence="17" type="ORF">KP79_PYT14378</name>
</gene>